<dbReference type="EMBL" id="JACXVP010000002">
    <property type="protein sequence ID" value="KAG5627661.1"/>
    <property type="molecule type" value="Genomic_DNA"/>
</dbReference>
<protein>
    <submittedName>
        <fullName evidence="1">Uncharacterized protein</fullName>
    </submittedName>
</protein>
<name>A0A9J6ASV9_SOLCO</name>
<sequence length="75" mass="8881">MDNVNSTTQEHSPTKQYKERMDIQFTKEEMMGEQAIYKCAIYIEYDDGEKFIDEIKSFQDDVIDGSHHRAMLENI</sequence>
<dbReference type="AlphaFoldDB" id="A0A9J6ASV9"/>
<proteinExistence type="predicted"/>
<accession>A0A9J6ASV9</accession>
<dbReference type="Proteomes" id="UP000824120">
    <property type="component" value="Chromosome 2"/>
</dbReference>
<organism evidence="1 2">
    <name type="scientific">Solanum commersonii</name>
    <name type="common">Commerson's wild potato</name>
    <name type="synonym">Commerson's nightshade</name>
    <dbReference type="NCBI Taxonomy" id="4109"/>
    <lineage>
        <taxon>Eukaryota</taxon>
        <taxon>Viridiplantae</taxon>
        <taxon>Streptophyta</taxon>
        <taxon>Embryophyta</taxon>
        <taxon>Tracheophyta</taxon>
        <taxon>Spermatophyta</taxon>
        <taxon>Magnoliopsida</taxon>
        <taxon>eudicotyledons</taxon>
        <taxon>Gunneridae</taxon>
        <taxon>Pentapetalae</taxon>
        <taxon>asterids</taxon>
        <taxon>lamiids</taxon>
        <taxon>Solanales</taxon>
        <taxon>Solanaceae</taxon>
        <taxon>Solanoideae</taxon>
        <taxon>Solaneae</taxon>
        <taxon>Solanum</taxon>
    </lineage>
</organism>
<evidence type="ECO:0000313" key="2">
    <source>
        <dbReference type="Proteomes" id="UP000824120"/>
    </source>
</evidence>
<comment type="caution">
    <text evidence="1">The sequence shown here is derived from an EMBL/GenBank/DDBJ whole genome shotgun (WGS) entry which is preliminary data.</text>
</comment>
<gene>
    <name evidence="1" type="ORF">H5410_012879</name>
</gene>
<evidence type="ECO:0000313" key="1">
    <source>
        <dbReference type="EMBL" id="KAG5627661.1"/>
    </source>
</evidence>
<keyword evidence="2" id="KW-1185">Reference proteome</keyword>
<reference evidence="1 2" key="1">
    <citation type="submission" date="2020-09" db="EMBL/GenBank/DDBJ databases">
        <title>De no assembly of potato wild relative species, Solanum commersonii.</title>
        <authorList>
            <person name="Cho K."/>
        </authorList>
    </citation>
    <scope>NUCLEOTIDE SEQUENCE [LARGE SCALE GENOMIC DNA]</scope>
    <source>
        <strain evidence="1">LZ3.2</strain>
        <tissue evidence="1">Leaf</tissue>
    </source>
</reference>